<feature type="domain" description="Cadherin" evidence="2">
    <location>
        <begin position="555"/>
        <end position="645"/>
    </location>
</feature>
<evidence type="ECO:0000313" key="4">
    <source>
        <dbReference type="Proteomes" id="UP000317557"/>
    </source>
</evidence>
<feature type="domain" description="Cadherin" evidence="2">
    <location>
        <begin position="1101"/>
        <end position="1191"/>
    </location>
</feature>
<dbReference type="InterPro" id="IPR017868">
    <property type="entry name" value="Filamin/ABP280_repeat-like"/>
</dbReference>
<dbReference type="SMART" id="SM00112">
    <property type="entry name" value="CA"/>
    <property type="match status" value="10"/>
</dbReference>
<dbReference type="InterPro" id="IPR006644">
    <property type="entry name" value="Cadg"/>
</dbReference>
<dbReference type="PROSITE" id="PS50194">
    <property type="entry name" value="FILAMIN_REPEAT"/>
    <property type="match status" value="1"/>
</dbReference>
<feature type="signal peptide" evidence="1">
    <location>
        <begin position="1"/>
        <end position="23"/>
    </location>
</feature>
<sequence length="1643" mass="174362">MLKKILFVSLILSFVTTTGNVLAQQFSVPFTVSDGTNSKALTVGIHPDGSSSFVDGLDQYAPPAPPSGAFDSRLSVGGDDYFTKYRANDISEKEFEFSYAPASDEGPITITWDHSVLDDYGTFTVKDRFGGSIVSKDLASFNGEFTPSEENGVLSEGFVLVVLPNEVEEEPGISLSSTSINFGDISINSTEENEVIIENIGTATLSVEGAIAGTNNDKFSITDGSSMQISAGGKDTVRVEYTPDAEGTHTAELQLTHDGTNEDSPLNITLEGTGVNDAPVFESELGDIGIDEGEELLFTYTASDANDDDLSFSIIEGPDDASIGTSTGDFSYTPGYQDAGTKIIKVEVSDGTASDTSFSTITINNVNVAPEFTSVLPDTSISENEELLYTYEATDLDGDDLTYSITDGPEDATIDSQTGLLSYTPGNNEAGNVDITVEVSDATLTANTTATITITEVNIAPSFSEVMSDTTIDENEELTFTYTATDEDGDDLTFSITEGPEGAAIDANTGEFSYTPGYDEAGTEDITVQVSDGTDAVTTSTTITINNVNRAPEFTKALPDTTIDENEELIYSYVATDPDGDDLSYSIVEAPESASLDEATGELSFTPGYEDAGTATISIKVSDDTDEVSTEATLTINDVNAPPEFSKALPDTTIDENEELNYTFEASDIDSQHLLFTLSEGPEGAAIDGQTGTFSYTPGFDEAGTVDITVEVSDEDNSVSSTATVTINNVNRPPVFSEALPDTTIDENEELTFTYEASDPDGDELSFSITEGPEEAVIDASTGDLSYTPDFEAAGSFDLVVEISDGTTTTSDTSSVTVNDVNRAPEFAITMPDTSIGATQTLSFTYSATDADEDEVVYSLESGPAGATIDALTGELEWTAGAEASGDYTFIVGASDGRVQHPVTDTAVVSINFPPEFTEVLPDTSMAEGQNLSFTYAATDVDEDEIAFSILQAPNGAFINEQSGVFTYTAGYYMAGSHELHIMVSDGLLSDTTISTLTITNVNQEPEFTSVLSDTTIGEGQTLTFTYNASDGDGDDLTYTLEEAPDGATLNEETGELEWSTEIGSVGEYTVSVGVTDGRGGTETTTATVSVLEVSQPPQFTEVLPDTAIDENSELTFIYVADDPDGDSLTFSFIERPQGASIDSETGVLTYTPDFEAAGTYTLRARVTDGTQADTTTATIAVNNVNRPPAFSTVLQDGSINSGQTLNFTYEAEDPDGDDLAFSLAEGPDGASIDEETGALSWAVSEDVSGEYMIEVQVSDGNLSASTSATLTVVEIENVIPTFTAVLPDTTIEEGTLLEFTYQAEDPDGDDLAFSLEEGPSDASLDSETGILTWEGDIGEYTFQVEVSDGEGAASTSATVTVSVSNEPPSFTAVLPDTIIAENETLEFTFLAEDPDGDELTFSLTEGPDAASINGETGELSYEADFESAGEYAITVEVSDGELSDSYSATLTVENVNRLPEFITILPDTTANEGELFEFVFEAEDADGDELVFTMLDGPEGASLNAETGAFSWEILDGEDGEHTIDVEISDGLDEVTSSSTITVNNSVGLEQEGLPETFVLNQNYPNPFNPTTQISYGLPEASKVTLEVFNTLGQKVSTLINQQKAAGRYTVTFDARNLTSGIYIFQIRAGNYTQTKKMMLIK</sequence>
<dbReference type="CDD" id="cd11304">
    <property type="entry name" value="Cadherin_repeat"/>
    <property type="match status" value="5"/>
</dbReference>
<evidence type="ECO:0000313" key="3">
    <source>
        <dbReference type="EMBL" id="SMO50638.1"/>
    </source>
</evidence>
<dbReference type="Pfam" id="PF18962">
    <property type="entry name" value="Por_Secre_tail"/>
    <property type="match status" value="1"/>
</dbReference>
<dbReference type="GO" id="GO:0005509">
    <property type="term" value="F:calcium ion binding"/>
    <property type="evidence" value="ECO:0007669"/>
    <property type="project" value="InterPro"/>
</dbReference>
<keyword evidence="1" id="KW-0732">Signal</keyword>
<dbReference type="GO" id="GO:0007156">
    <property type="term" value="P:homophilic cell adhesion via plasma membrane adhesion molecules"/>
    <property type="evidence" value="ECO:0007669"/>
    <property type="project" value="InterPro"/>
</dbReference>
<protein>
    <submittedName>
        <fullName evidence="3">Por secretion system C-terminal sorting domain-containing protein</fullName>
    </submittedName>
</protein>
<reference evidence="3 4" key="1">
    <citation type="submission" date="2017-05" db="EMBL/GenBank/DDBJ databases">
        <authorList>
            <person name="Varghese N."/>
            <person name="Submissions S."/>
        </authorList>
    </citation>
    <scope>NUCLEOTIDE SEQUENCE [LARGE SCALE GENOMIC DNA]</scope>
    <source>
        <strain evidence="3 4">DSM 21985</strain>
    </source>
</reference>
<dbReference type="Pfam" id="PF17963">
    <property type="entry name" value="Big_9"/>
    <property type="match status" value="7"/>
</dbReference>
<dbReference type="InterPro" id="IPR054090">
    <property type="entry name" value="Cep192_Spd-2-like_dom"/>
</dbReference>
<name>A0A521BU07_9BACT</name>
<dbReference type="SUPFAM" id="SSF49313">
    <property type="entry name" value="Cadherin-like"/>
    <property type="match status" value="14"/>
</dbReference>
<dbReference type="OrthoDB" id="1524003at2"/>
<dbReference type="PROSITE" id="PS50268">
    <property type="entry name" value="CADHERIN_2"/>
    <property type="match status" value="9"/>
</dbReference>
<dbReference type="NCBIfam" id="NF012200">
    <property type="entry name" value="choice_anch_D"/>
    <property type="match status" value="1"/>
</dbReference>
<feature type="domain" description="Cadherin" evidence="2">
    <location>
        <begin position="373"/>
        <end position="463"/>
    </location>
</feature>
<feature type="domain" description="Cadherin" evidence="2">
    <location>
        <begin position="1003"/>
        <end position="1100"/>
    </location>
</feature>
<dbReference type="InterPro" id="IPR026444">
    <property type="entry name" value="Secre_tail"/>
</dbReference>
<dbReference type="InterPro" id="IPR013783">
    <property type="entry name" value="Ig-like_fold"/>
</dbReference>
<feature type="chain" id="PRO_5022014241" evidence="1">
    <location>
        <begin position="24"/>
        <end position="1643"/>
    </location>
</feature>
<dbReference type="SMART" id="SM00089">
    <property type="entry name" value="PKD"/>
    <property type="match status" value="7"/>
</dbReference>
<feature type="domain" description="Cadherin" evidence="2">
    <location>
        <begin position="464"/>
        <end position="554"/>
    </location>
</feature>
<feature type="domain" description="Cadherin" evidence="2">
    <location>
        <begin position="737"/>
        <end position="827"/>
    </location>
</feature>
<feature type="domain" description="Cadherin" evidence="2">
    <location>
        <begin position="646"/>
        <end position="736"/>
    </location>
</feature>
<gene>
    <name evidence="3" type="ORF">SAMN06265219_10389</name>
</gene>
<evidence type="ECO:0000259" key="2">
    <source>
        <dbReference type="PROSITE" id="PS50268"/>
    </source>
</evidence>
<evidence type="ECO:0000256" key="1">
    <source>
        <dbReference type="SAM" id="SignalP"/>
    </source>
</evidence>
<dbReference type="NCBIfam" id="TIGR04183">
    <property type="entry name" value="Por_Secre_tail"/>
    <property type="match status" value="1"/>
</dbReference>
<dbReference type="Pfam" id="PF05345">
    <property type="entry name" value="He_PIG"/>
    <property type="match status" value="7"/>
</dbReference>
<dbReference type="NCBIfam" id="NF012211">
    <property type="entry name" value="tand_rpt_95"/>
    <property type="match status" value="8"/>
</dbReference>
<feature type="domain" description="Cadherin" evidence="2">
    <location>
        <begin position="1203"/>
        <end position="1283"/>
    </location>
</feature>
<dbReference type="Pfam" id="PF22073">
    <property type="entry name" value="Cep192_D4"/>
    <property type="match status" value="1"/>
</dbReference>
<dbReference type="InterPro" id="IPR022409">
    <property type="entry name" value="PKD/Chitinase_dom"/>
</dbReference>
<dbReference type="Proteomes" id="UP000317557">
    <property type="component" value="Unassembled WGS sequence"/>
</dbReference>
<dbReference type="InterPro" id="IPR015919">
    <property type="entry name" value="Cadherin-like_sf"/>
</dbReference>
<dbReference type="Gene3D" id="2.60.40.4070">
    <property type="match status" value="1"/>
</dbReference>
<dbReference type="Gene3D" id="2.60.40.10">
    <property type="entry name" value="Immunoglobulins"/>
    <property type="match status" value="15"/>
</dbReference>
<organism evidence="3 4">
    <name type="scientific">Gracilimonas mengyeensis</name>
    <dbReference type="NCBI Taxonomy" id="1302730"/>
    <lineage>
        <taxon>Bacteria</taxon>
        <taxon>Pseudomonadati</taxon>
        <taxon>Balneolota</taxon>
        <taxon>Balneolia</taxon>
        <taxon>Balneolales</taxon>
        <taxon>Balneolaceae</taxon>
        <taxon>Gracilimonas</taxon>
    </lineage>
</organism>
<dbReference type="SMART" id="SM00736">
    <property type="entry name" value="CADG"/>
    <property type="match status" value="9"/>
</dbReference>
<dbReference type="RefSeq" id="WP_142453515.1">
    <property type="nucleotide sequence ID" value="NZ_FXTP01000003.1"/>
</dbReference>
<proteinExistence type="predicted"/>
<dbReference type="InterPro" id="IPR002126">
    <property type="entry name" value="Cadherin-like_dom"/>
</dbReference>
<accession>A0A521BU07</accession>
<keyword evidence="4" id="KW-1185">Reference proteome</keyword>
<feature type="domain" description="Cadherin" evidence="2">
    <location>
        <begin position="1356"/>
        <end position="1462"/>
    </location>
</feature>
<dbReference type="EMBL" id="FXTP01000003">
    <property type="protein sequence ID" value="SMO50638.1"/>
    <property type="molecule type" value="Genomic_DNA"/>
</dbReference>
<dbReference type="GO" id="GO:0016020">
    <property type="term" value="C:membrane"/>
    <property type="evidence" value="ECO:0007669"/>
    <property type="project" value="InterPro"/>
</dbReference>